<dbReference type="EMBL" id="CP072135">
    <property type="protein sequence ID" value="QTH73676.1"/>
    <property type="molecule type" value="Genomic_DNA"/>
</dbReference>
<organism evidence="1 2">
    <name type="scientific">Pseudoalteromonas xiamenensis</name>
    <dbReference type="NCBI Taxonomy" id="882626"/>
    <lineage>
        <taxon>Bacteria</taxon>
        <taxon>Pseudomonadati</taxon>
        <taxon>Pseudomonadota</taxon>
        <taxon>Gammaproteobacteria</taxon>
        <taxon>Alteromonadales</taxon>
        <taxon>Pseudoalteromonadaceae</taxon>
        <taxon>Pseudoalteromonas</taxon>
    </lineage>
</organism>
<dbReference type="KEGG" id="pxi:J5O05_17885"/>
<geneLocation type="plasmid" evidence="1 2">
    <name>unnamed5</name>
</geneLocation>
<keyword evidence="2" id="KW-1185">Reference proteome</keyword>
<gene>
    <name evidence="1" type="ORF">J5O05_17885</name>
</gene>
<protein>
    <submittedName>
        <fullName evidence="1">Uncharacterized protein</fullName>
    </submittedName>
</protein>
<dbReference type="AlphaFoldDB" id="A0A975HN09"/>
<accession>A0A975HN09</accession>
<evidence type="ECO:0000313" key="2">
    <source>
        <dbReference type="Proteomes" id="UP000664904"/>
    </source>
</evidence>
<proteinExistence type="predicted"/>
<evidence type="ECO:0000313" key="1">
    <source>
        <dbReference type="EMBL" id="QTH73676.1"/>
    </source>
</evidence>
<reference evidence="1" key="1">
    <citation type="submission" date="2021-03" db="EMBL/GenBank/DDBJ databases">
        <title>Complete Genome of Pseudoalteromonas xiamenensis STKMTI.2, a new potential marine bacterium producing anti-Vibrio compounds.</title>
        <authorList>
            <person name="Handayani D.P."/>
            <person name="Isnansetyo A."/>
            <person name="Istiqomah I."/>
            <person name="Jumina J."/>
        </authorList>
    </citation>
    <scope>NUCLEOTIDE SEQUENCE</scope>
    <source>
        <strain evidence="1">STKMTI.2</strain>
        <plasmid evidence="1">unnamed5</plasmid>
    </source>
</reference>
<name>A0A975HN09_9GAMM</name>
<keyword evidence="1" id="KW-0614">Plasmid</keyword>
<sequence>MSYLNHPSVLSFALPIVKSAYLRAGIDAEFIELPAHRLLQEIDAGHTDGDVIHAQEIFTPFSNIMKVGPPLTRVEYLLLCAPNVPCDNSVLISSPETIVATDQSKRVITSQYPSARNRNFYPLNFLGKLPELLNTHRFNYAIYIVSSEWPLPESLQHLQMHPLFSSEAYHILHKRFAKLAPVIGKAIEDELEKRNSQANQITKE</sequence>
<dbReference type="Proteomes" id="UP000664904">
    <property type="component" value="Plasmid unnamed5"/>
</dbReference>